<sequence length="104" mass="11930">MLRSQQIHAQVHRVKTTSGQTTLVPDEIALEFRTFSFSLYNITRAERDSAEGNRELERNNFLATYVAFPLQAHDAAMLELPVPEKELLKAIKTLKTGRAWVRMD</sequence>
<protein>
    <submittedName>
        <fullName evidence="1">Uncharacterized protein</fullName>
    </submittedName>
</protein>
<reference evidence="1" key="1">
    <citation type="submission" date="2022-03" db="EMBL/GenBank/DDBJ databases">
        <authorList>
            <person name="Alioto T."/>
            <person name="Alioto T."/>
            <person name="Gomez Garrido J."/>
        </authorList>
    </citation>
    <scope>NUCLEOTIDE SEQUENCE</scope>
</reference>
<keyword evidence="2" id="KW-1185">Reference proteome</keyword>
<dbReference type="Proteomes" id="UP001295444">
    <property type="component" value="Chromosome 01"/>
</dbReference>
<name>A0AAD1R845_PELCU</name>
<accession>A0AAD1R845</accession>
<evidence type="ECO:0000313" key="1">
    <source>
        <dbReference type="EMBL" id="CAH2225424.1"/>
    </source>
</evidence>
<dbReference type="AlphaFoldDB" id="A0AAD1R845"/>
<dbReference type="EMBL" id="OW240912">
    <property type="protein sequence ID" value="CAH2225424.1"/>
    <property type="molecule type" value="Genomic_DNA"/>
</dbReference>
<proteinExistence type="predicted"/>
<organism evidence="1 2">
    <name type="scientific">Pelobates cultripes</name>
    <name type="common">Western spadefoot toad</name>
    <dbReference type="NCBI Taxonomy" id="61616"/>
    <lineage>
        <taxon>Eukaryota</taxon>
        <taxon>Metazoa</taxon>
        <taxon>Chordata</taxon>
        <taxon>Craniata</taxon>
        <taxon>Vertebrata</taxon>
        <taxon>Euteleostomi</taxon>
        <taxon>Amphibia</taxon>
        <taxon>Batrachia</taxon>
        <taxon>Anura</taxon>
        <taxon>Pelobatoidea</taxon>
        <taxon>Pelobatidae</taxon>
        <taxon>Pelobates</taxon>
    </lineage>
</organism>
<gene>
    <name evidence="1" type="ORF">PECUL_23A029989</name>
</gene>
<evidence type="ECO:0000313" key="2">
    <source>
        <dbReference type="Proteomes" id="UP001295444"/>
    </source>
</evidence>